<evidence type="ECO:0000259" key="2">
    <source>
        <dbReference type="Pfam" id="PF14372"/>
    </source>
</evidence>
<evidence type="ECO:0000256" key="1">
    <source>
        <dbReference type="SAM" id="MobiDB-lite"/>
    </source>
</evidence>
<evidence type="ECO:0000313" key="3">
    <source>
        <dbReference type="EMBL" id="OMP08079.1"/>
    </source>
</evidence>
<dbReference type="GO" id="GO:0003677">
    <property type="term" value="F:DNA binding"/>
    <property type="evidence" value="ECO:0007669"/>
    <property type="project" value="InterPro"/>
</dbReference>
<organism evidence="3 4">
    <name type="scientific">Corchorus olitorius</name>
    <dbReference type="NCBI Taxonomy" id="93759"/>
    <lineage>
        <taxon>Eukaryota</taxon>
        <taxon>Viridiplantae</taxon>
        <taxon>Streptophyta</taxon>
        <taxon>Embryophyta</taxon>
        <taxon>Tracheophyta</taxon>
        <taxon>Spermatophyta</taxon>
        <taxon>Magnoliopsida</taxon>
        <taxon>eudicotyledons</taxon>
        <taxon>Gunneridae</taxon>
        <taxon>Pentapetalae</taxon>
        <taxon>rosids</taxon>
        <taxon>malvids</taxon>
        <taxon>Malvales</taxon>
        <taxon>Malvaceae</taxon>
        <taxon>Grewioideae</taxon>
        <taxon>Apeibeae</taxon>
        <taxon>Corchorus</taxon>
    </lineage>
</organism>
<name>A0A1R3KLZ1_9ROSI</name>
<feature type="domain" description="hAT-like transposase RNase-H fold" evidence="2">
    <location>
        <begin position="180"/>
        <end position="275"/>
    </location>
</feature>
<dbReference type="InterPro" id="IPR012337">
    <property type="entry name" value="RNaseH-like_sf"/>
</dbReference>
<evidence type="ECO:0000313" key="4">
    <source>
        <dbReference type="Proteomes" id="UP000187203"/>
    </source>
</evidence>
<reference evidence="4" key="1">
    <citation type="submission" date="2013-09" db="EMBL/GenBank/DDBJ databases">
        <title>Corchorus olitorius genome sequencing.</title>
        <authorList>
            <person name="Alam M."/>
            <person name="Haque M.S."/>
            <person name="Islam M.S."/>
            <person name="Emdad E.M."/>
            <person name="Islam M.M."/>
            <person name="Ahmed B."/>
            <person name="Halim A."/>
            <person name="Hossen Q.M.M."/>
            <person name="Hossain M.Z."/>
            <person name="Ahmed R."/>
            <person name="Khan M.M."/>
            <person name="Islam R."/>
            <person name="Rashid M.M."/>
            <person name="Khan S.A."/>
            <person name="Rahman M.S."/>
            <person name="Alam M."/>
            <person name="Yahiya A.S."/>
            <person name="Khan M.S."/>
            <person name="Azam M.S."/>
            <person name="Haque T."/>
            <person name="Lashkar M.Z.H."/>
            <person name="Akhand A.I."/>
            <person name="Morshed G."/>
            <person name="Roy S."/>
            <person name="Uddin K.S."/>
            <person name="Rabeya T."/>
            <person name="Hossain A.S."/>
            <person name="Chowdhury A."/>
            <person name="Snigdha A.R."/>
            <person name="Mortoza M.S."/>
            <person name="Matin S.A."/>
            <person name="Hoque S.M.E."/>
            <person name="Islam M.K."/>
            <person name="Roy D.K."/>
            <person name="Haider R."/>
            <person name="Moosa M.M."/>
            <person name="Elias S.M."/>
            <person name="Hasan A.M."/>
            <person name="Jahan S."/>
            <person name="Shafiuddin M."/>
            <person name="Mahmood N."/>
            <person name="Shommy N.S."/>
        </authorList>
    </citation>
    <scope>NUCLEOTIDE SEQUENCE [LARGE SCALE GENOMIC DNA]</scope>
    <source>
        <strain evidence="4">cv. O-4</strain>
    </source>
</reference>
<proteinExistence type="predicted"/>
<dbReference type="Proteomes" id="UP000187203">
    <property type="component" value="Unassembled WGS sequence"/>
</dbReference>
<sequence length="338" mass="38145">MSYSSAYNYTSLASSSADSSSIPMAATASEDNEIVHLEEENNTELPIQVDATGNSVEVDDDDDPRNPKRIRKLTSAVWKELTIVKLPNGTNMGQQTIVIGAQVPGSSSLSSVQNWKYDHAKIRELVHIIKGYLVQQLRMIAGQVMRDSNYKHLPSDDDWVRVEEVCSFLTLFNEVTNIISGSDYPTSNLFLPELWIIKELIYDKCLSEMAWMKDMAEKMQLKFDKYWGECNLLISIAVVLDPRIDFAYKAIYSRDEASNQRRILLDSLNDLYMEYVDAYTTTNLENLQPNDKLQSDGTKSVSSNSGKMAVLTGRSKFFEDLLLLQFAPIGVMICAIEI</sequence>
<feature type="region of interest" description="Disordered" evidence="1">
    <location>
        <begin position="39"/>
        <end position="67"/>
    </location>
</feature>
<dbReference type="PANTHER" id="PTHR23272:SF182">
    <property type="entry name" value="OS09G0381850 PROTEIN"/>
    <property type="match status" value="1"/>
</dbReference>
<dbReference type="Pfam" id="PF14372">
    <property type="entry name" value="hAT-like_RNase-H"/>
    <property type="match status" value="1"/>
</dbReference>
<comment type="caution">
    <text evidence="3">The sequence shown here is derived from an EMBL/GenBank/DDBJ whole genome shotgun (WGS) entry which is preliminary data.</text>
</comment>
<dbReference type="SUPFAM" id="SSF53098">
    <property type="entry name" value="Ribonuclease H-like"/>
    <property type="match status" value="1"/>
</dbReference>
<protein>
    <recommendedName>
        <fullName evidence="2">hAT-like transposase RNase-H fold domain-containing protein</fullName>
    </recommendedName>
</protein>
<dbReference type="AlphaFoldDB" id="A0A1R3KLZ1"/>
<dbReference type="STRING" id="93759.A0A1R3KLZ1"/>
<dbReference type="OrthoDB" id="2610923at2759"/>
<accession>A0A1R3KLZ1</accession>
<dbReference type="PANTHER" id="PTHR23272">
    <property type="entry name" value="BED FINGER-RELATED"/>
    <property type="match status" value="1"/>
</dbReference>
<gene>
    <name evidence="3" type="ORF">COLO4_06793</name>
</gene>
<keyword evidence="4" id="KW-1185">Reference proteome</keyword>
<dbReference type="InterPro" id="IPR025525">
    <property type="entry name" value="hAT-like_transposase_RNase-H"/>
</dbReference>
<dbReference type="EMBL" id="AWUE01012908">
    <property type="protein sequence ID" value="OMP08079.1"/>
    <property type="molecule type" value="Genomic_DNA"/>
</dbReference>